<protein>
    <recommendedName>
        <fullName evidence="3">Lipoprotein</fullName>
    </recommendedName>
</protein>
<evidence type="ECO:0000313" key="1">
    <source>
        <dbReference type="EMBL" id="KAB2931788.1"/>
    </source>
</evidence>
<dbReference type="Gene3D" id="3.40.50.10610">
    <property type="entry name" value="ABC-type transport auxiliary lipoprotein component"/>
    <property type="match status" value="1"/>
</dbReference>
<organism evidence="1 2">
    <name type="scientific">Leptonema illini</name>
    <dbReference type="NCBI Taxonomy" id="183"/>
    <lineage>
        <taxon>Bacteria</taxon>
        <taxon>Pseudomonadati</taxon>
        <taxon>Spirochaetota</taxon>
        <taxon>Spirochaetia</taxon>
        <taxon>Leptospirales</taxon>
        <taxon>Leptospiraceae</taxon>
        <taxon>Leptonema</taxon>
    </lineage>
</organism>
<dbReference type="GO" id="GO:0030288">
    <property type="term" value="C:outer membrane-bounded periplasmic space"/>
    <property type="evidence" value="ECO:0007669"/>
    <property type="project" value="InterPro"/>
</dbReference>
<dbReference type="AlphaFoldDB" id="A0A833H0T7"/>
<evidence type="ECO:0000313" key="2">
    <source>
        <dbReference type="Proteomes" id="UP000460298"/>
    </source>
</evidence>
<proteinExistence type="predicted"/>
<dbReference type="InterPro" id="IPR005534">
    <property type="entry name" value="Curli_assmbl/transp-comp_CsgG"/>
</dbReference>
<dbReference type="EMBL" id="WBUI01000012">
    <property type="protein sequence ID" value="KAB2931788.1"/>
    <property type="molecule type" value="Genomic_DNA"/>
</dbReference>
<reference evidence="1 2" key="1">
    <citation type="submission" date="2019-10" db="EMBL/GenBank/DDBJ databases">
        <title>Extracellular Electron Transfer in a Candidatus Methanoperedens spp. Enrichment Culture.</title>
        <authorList>
            <person name="Berger S."/>
            <person name="Rangel Shaw D."/>
            <person name="Berben T."/>
            <person name="In 'T Zandt M."/>
            <person name="Frank J."/>
            <person name="Reimann J."/>
            <person name="Jetten M.S.M."/>
            <person name="Welte C.U."/>
        </authorList>
    </citation>
    <scope>NUCLEOTIDE SEQUENCE [LARGE SCALE GENOMIC DNA]</scope>
    <source>
        <strain evidence="1">SB12</strain>
    </source>
</reference>
<dbReference type="PROSITE" id="PS51257">
    <property type="entry name" value="PROKAR_LIPOPROTEIN"/>
    <property type="match status" value="1"/>
</dbReference>
<gene>
    <name evidence="1" type="ORF">F9K24_12720</name>
</gene>
<accession>A0A833H0T7</accession>
<comment type="caution">
    <text evidence="1">The sequence shown here is derived from an EMBL/GenBank/DDBJ whole genome shotgun (WGS) entry which is preliminary data.</text>
</comment>
<dbReference type="Proteomes" id="UP000460298">
    <property type="component" value="Unassembled WGS sequence"/>
</dbReference>
<dbReference type="Pfam" id="PF03783">
    <property type="entry name" value="CsgG"/>
    <property type="match status" value="1"/>
</dbReference>
<sequence length="222" mass="24359">MPSLKSAFISTLRTVPLILTIALTSCGGNVRLNHASEPILRQHLKVAVINVKVDVREEGLLKDAMDMARSQMKMSSGTESASQIEEYIISNINRNLLERGFLPVQRSQIKTILNEQRFQQTGLTDDVTKIGQLVKADAVFQGTIVARKKAGLDVPFVVACLFPPLFIVRGGDTQLLFSGNLTSVETGTIILSGTNSTNSGSHSLEDFDTLVNDWFDEVPELR</sequence>
<name>A0A833H0T7_9LEPT</name>
<evidence type="ECO:0008006" key="3">
    <source>
        <dbReference type="Google" id="ProtNLM"/>
    </source>
</evidence>